<dbReference type="EMBL" id="JTDY01007934">
    <property type="protein sequence ID" value="KOB64849.1"/>
    <property type="molecule type" value="Genomic_DNA"/>
</dbReference>
<keyword evidence="3" id="KW-0964">Secreted</keyword>
<evidence type="ECO:0000256" key="1">
    <source>
        <dbReference type="ARBA" id="ARBA00004613"/>
    </source>
</evidence>
<evidence type="ECO:0000313" key="7">
    <source>
        <dbReference type="Proteomes" id="UP000037510"/>
    </source>
</evidence>
<keyword evidence="4 5" id="KW-0732">Signal</keyword>
<dbReference type="InterPro" id="IPR017996">
    <property type="entry name" value="MRJP/yellow-related"/>
</dbReference>
<comment type="subcellular location">
    <subcellularLocation>
        <location evidence="1">Secreted</location>
    </subcellularLocation>
</comment>
<dbReference type="GO" id="GO:0005576">
    <property type="term" value="C:extracellular region"/>
    <property type="evidence" value="ECO:0007669"/>
    <property type="project" value="UniProtKB-SubCell"/>
</dbReference>
<evidence type="ECO:0000313" key="6">
    <source>
        <dbReference type="EMBL" id="KOB64849.1"/>
    </source>
</evidence>
<proteinExistence type="inferred from homology"/>
<dbReference type="PANTHER" id="PTHR10009:SF13">
    <property type="entry name" value="DOPAMINECHROME TAUTOMERASE"/>
    <property type="match status" value="1"/>
</dbReference>
<organism evidence="6 7">
    <name type="scientific">Operophtera brumata</name>
    <name type="common">Winter moth</name>
    <name type="synonym">Phalaena brumata</name>
    <dbReference type="NCBI Taxonomy" id="104452"/>
    <lineage>
        <taxon>Eukaryota</taxon>
        <taxon>Metazoa</taxon>
        <taxon>Ecdysozoa</taxon>
        <taxon>Arthropoda</taxon>
        <taxon>Hexapoda</taxon>
        <taxon>Insecta</taxon>
        <taxon>Pterygota</taxon>
        <taxon>Neoptera</taxon>
        <taxon>Endopterygota</taxon>
        <taxon>Lepidoptera</taxon>
        <taxon>Glossata</taxon>
        <taxon>Ditrysia</taxon>
        <taxon>Geometroidea</taxon>
        <taxon>Geometridae</taxon>
        <taxon>Larentiinae</taxon>
        <taxon>Operophtera</taxon>
    </lineage>
</organism>
<evidence type="ECO:0000256" key="5">
    <source>
        <dbReference type="SAM" id="SignalP"/>
    </source>
</evidence>
<dbReference type="STRING" id="104452.A0A0L7KPF3"/>
<dbReference type="AlphaFoldDB" id="A0A0L7KPF3"/>
<feature type="non-terminal residue" evidence="6">
    <location>
        <position position="91"/>
    </location>
</feature>
<dbReference type="InterPro" id="IPR011042">
    <property type="entry name" value="6-blade_b-propeller_TolB-like"/>
</dbReference>
<dbReference type="Gene3D" id="2.120.10.30">
    <property type="entry name" value="TolB, C-terminal domain"/>
    <property type="match status" value="1"/>
</dbReference>
<accession>A0A0L7KPF3</accession>
<evidence type="ECO:0000256" key="2">
    <source>
        <dbReference type="ARBA" id="ARBA00009127"/>
    </source>
</evidence>
<evidence type="ECO:0000256" key="4">
    <source>
        <dbReference type="ARBA" id="ARBA00022729"/>
    </source>
</evidence>
<keyword evidence="7" id="KW-1185">Reference proteome</keyword>
<name>A0A0L7KPF3_OPEBR</name>
<reference evidence="6 7" key="1">
    <citation type="journal article" date="2015" name="Genome Biol. Evol.">
        <title>The genome of winter moth (Operophtera brumata) provides a genomic perspective on sexual dimorphism and phenology.</title>
        <authorList>
            <person name="Derks M.F."/>
            <person name="Smit S."/>
            <person name="Salis L."/>
            <person name="Schijlen E."/>
            <person name="Bossers A."/>
            <person name="Mateman C."/>
            <person name="Pijl A.S."/>
            <person name="de Ridder D."/>
            <person name="Groenen M.A."/>
            <person name="Visser M.E."/>
            <person name="Megens H.J."/>
        </authorList>
    </citation>
    <scope>NUCLEOTIDE SEQUENCE [LARGE SCALE GENOMIC DNA]</scope>
    <source>
        <strain evidence="6">WM2013NL</strain>
        <tissue evidence="6">Head and thorax</tissue>
    </source>
</reference>
<comment type="similarity">
    <text evidence="2">Belongs to the major royal jelly protein family.</text>
</comment>
<protein>
    <submittedName>
        <fullName evidence="6">Yellow-13</fullName>
    </submittedName>
</protein>
<comment type="caution">
    <text evidence="6">The sequence shown here is derived from an EMBL/GenBank/DDBJ whole genome shotgun (WGS) entry which is preliminary data.</text>
</comment>
<sequence>MYGSISSMQRYVILLILVIGLMLHDAEGLDAKKKSIGTLYRWKQIDFDYPTEEGRQAAINSGDFIPANVITLGIERWKDRVFVSTPRWKRG</sequence>
<dbReference type="PANTHER" id="PTHR10009">
    <property type="entry name" value="PROTEIN YELLOW-RELATED"/>
    <property type="match status" value="1"/>
</dbReference>
<dbReference type="PRINTS" id="PR01366">
    <property type="entry name" value="ROYALJELLY"/>
</dbReference>
<dbReference type="Proteomes" id="UP000037510">
    <property type="component" value="Unassembled WGS sequence"/>
</dbReference>
<feature type="chain" id="PRO_5005572783" evidence="5">
    <location>
        <begin position="29"/>
        <end position="91"/>
    </location>
</feature>
<gene>
    <name evidence="6" type="ORF">OBRU01_23685</name>
</gene>
<feature type="signal peptide" evidence="5">
    <location>
        <begin position="1"/>
        <end position="28"/>
    </location>
</feature>
<evidence type="ECO:0000256" key="3">
    <source>
        <dbReference type="ARBA" id="ARBA00022525"/>
    </source>
</evidence>